<evidence type="ECO:0000313" key="2">
    <source>
        <dbReference type="EMBL" id="EDM17192.1"/>
    </source>
</evidence>
<dbReference type="RGD" id="2385">
    <property type="gene designation" value="Cox6a2"/>
</dbReference>
<feature type="compositionally biased region" description="Polar residues" evidence="1">
    <location>
        <begin position="1"/>
        <end position="16"/>
    </location>
</feature>
<accession>A6I9Y8</accession>
<evidence type="ECO:0000313" key="3">
    <source>
        <dbReference type="Proteomes" id="UP000234681"/>
    </source>
</evidence>
<dbReference type="EMBL" id="CH473956">
    <property type="protein sequence ID" value="EDM17192.1"/>
    <property type="molecule type" value="Genomic_DNA"/>
</dbReference>
<organism evidence="2 3">
    <name type="scientific">Rattus norvegicus</name>
    <name type="common">Rat</name>
    <dbReference type="NCBI Taxonomy" id="10116"/>
    <lineage>
        <taxon>Eukaryota</taxon>
        <taxon>Metazoa</taxon>
        <taxon>Chordata</taxon>
        <taxon>Craniata</taxon>
        <taxon>Vertebrata</taxon>
        <taxon>Euteleostomi</taxon>
        <taxon>Mammalia</taxon>
        <taxon>Eutheria</taxon>
        <taxon>Euarchontoglires</taxon>
        <taxon>Glires</taxon>
        <taxon>Rodentia</taxon>
        <taxon>Myomorpha</taxon>
        <taxon>Muroidea</taxon>
        <taxon>Muridae</taxon>
        <taxon>Murinae</taxon>
        <taxon>Rattus</taxon>
    </lineage>
</organism>
<gene>
    <name evidence="2 4" type="primary">Cox6a2</name>
    <name evidence="2" type="ORF">rCG_39542</name>
</gene>
<proteinExistence type="predicted"/>
<feature type="region of interest" description="Disordered" evidence="1">
    <location>
        <begin position="1"/>
        <end position="33"/>
    </location>
</feature>
<protein>
    <submittedName>
        <fullName evidence="2">Cytochrome c oxidase, subunit VIa, polypeptide 2, isoform CRA_b</fullName>
    </submittedName>
</protein>
<evidence type="ECO:0000256" key="1">
    <source>
        <dbReference type="SAM" id="MobiDB-lite"/>
    </source>
</evidence>
<reference evidence="2 3" key="1">
    <citation type="submission" date="2005-09" db="EMBL/GenBank/DDBJ databases">
        <authorList>
            <person name="Mural R.J."/>
            <person name="Li P.W."/>
            <person name="Adams M.D."/>
            <person name="Amanatides P.G."/>
            <person name="Baden-Tillson H."/>
            <person name="Barnstead M."/>
            <person name="Chin S.H."/>
            <person name="Dew I."/>
            <person name="Evans C.A."/>
            <person name="Ferriera S."/>
            <person name="Flanigan M."/>
            <person name="Fosler C."/>
            <person name="Glodek A."/>
            <person name="Gu Z."/>
            <person name="Holt R.A."/>
            <person name="Jennings D."/>
            <person name="Kraft C.L."/>
            <person name="Lu F."/>
            <person name="Nguyen T."/>
            <person name="Nusskern D.R."/>
            <person name="Pfannkoch C.M."/>
            <person name="Sitter C."/>
            <person name="Sutton G.G."/>
            <person name="Venter J.C."/>
            <person name="Wang Z."/>
            <person name="Woodage T."/>
            <person name="Zheng X.H."/>
            <person name="Zhong F."/>
        </authorList>
    </citation>
    <scope>NUCLEOTIDE SEQUENCE [LARGE SCALE GENOMIC DNA]</scope>
    <source>
        <strain>BN</strain>
        <strain evidence="3">Sprague-Dawley</strain>
    </source>
</reference>
<sequence>MSAQNSSPITTSASEPSPSPGGMGTTRFSTIPTSILCPPATSSLEDSADVLCHSLQTDLHTGSKGP</sequence>
<evidence type="ECO:0000313" key="4">
    <source>
        <dbReference type="RGD" id="2385"/>
    </source>
</evidence>
<dbReference type="AlphaFoldDB" id="A6I9Y8"/>
<name>A6I9Y8_RAT</name>
<dbReference type="Proteomes" id="UP000234681">
    <property type="component" value="Chromosome 1"/>
</dbReference>